<dbReference type="PANTHER" id="PTHR31075">
    <property type="entry name" value="CENTROSOMAL PROTEIN OF 85 KDA"/>
    <property type="match status" value="1"/>
</dbReference>
<feature type="region of interest" description="Disordered" evidence="2">
    <location>
        <begin position="150"/>
        <end position="188"/>
    </location>
</feature>
<feature type="compositionally biased region" description="Polar residues" evidence="2">
    <location>
        <begin position="34"/>
        <end position="45"/>
    </location>
</feature>
<accession>A0A9Q0Y519</accession>
<dbReference type="PANTHER" id="PTHR31075:SF2">
    <property type="entry name" value="CENTROSOMAL PROTEIN OF 85 KDA-LIKE"/>
    <property type="match status" value="1"/>
</dbReference>
<proteinExistence type="predicted"/>
<feature type="region of interest" description="Disordered" evidence="2">
    <location>
        <begin position="34"/>
        <end position="86"/>
    </location>
</feature>
<comment type="caution">
    <text evidence="4">The sequence shown here is derived from an EMBL/GenBank/DDBJ whole genome shotgun (WGS) entry which is preliminary data.</text>
</comment>
<dbReference type="OrthoDB" id="5972981at2759"/>
<dbReference type="InterPro" id="IPR058190">
    <property type="entry name" value="CC4_CEP85"/>
</dbReference>
<feature type="compositionally biased region" description="Polar residues" evidence="2">
    <location>
        <begin position="114"/>
        <end position="124"/>
    </location>
</feature>
<dbReference type="EMBL" id="JAPFRF010000002">
    <property type="protein sequence ID" value="KAJ7341881.1"/>
    <property type="molecule type" value="Genomic_DNA"/>
</dbReference>
<gene>
    <name evidence="4" type="ORF">JRQ81_007522</name>
</gene>
<dbReference type="AlphaFoldDB" id="A0A9Q0Y519"/>
<name>A0A9Q0Y519_9SAUR</name>
<dbReference type="InterPro" id="IPR040210">
    <property type="entry name" value="Cep85/Cep85L"/>
</dbReference>
<feature type="coiled-coil region" evidence="1">
    <location>
        <begin position="470"/>
        <end position="583"/>
    </location>
</feature>
<feature type="coiled-coil region" evidence="1">
    <location>
        <begin position="613"/>
        <end position="703"/>
    </location>
</feature>
<keyword evidence="5" id="KW-1185">Reference proteome</keyword>
<evidence type="ECO:0000256" key="1">
    <source>
        <dbReference type="SAM" id="Coils"/>
    </source>
</evidence>
<evidence type="ECO:0000259" key="3">
    <source>
        <dbReference type="Pfam" id="PF24555"/>
    </source>
</evidence>
<evidence type="ECO:0000256" key="2">
    <source>
        <dbReference type="SAM" id="MobiDB-lite"/>
    </source>
</evidence>
<evidence type="ECO:0000313" key="4">
    <source>
        <dbReference type="EMBL" id="KAJ7341881.1"/>
    </source>
</evidence>
<organism evidence="4 5">
    <name type="scientific">Phrynocephalus forsythii</name>
    <dbReference type="NCBI Taxonomy" id="171643"/>
    <lineage>
        <taxon>Eukaryota</taxon>
        <taxon>Metazoa</taxon>
        <taxon>Chordata</taxon>
        <taxon>Craniata</taxon>
        <taxon>Vertebrata</taxon>
        <taxon>Euteleostomi</taxon>
        <taxon>Lepidosauria</taxon>
        <taxon>Squamata</taxon>
        <taxon>Bifurcata</taxon>
        <taxon>Unidentata</taxon>
        <taxon>Episquamata</taxon>
        <taxon>Toxicofera</taxon>
        <taxon>Iguania</taxon>
        <taxon>Acrodonta</taxon>
        <taxon>Agamidae</taxon>
        <taxon>Agaminae</taxon>
        <taxon>Phrynocephalus</taxon>
    </lineage>
</organism>
<evidence type="ECO:0000313" key="5">
    <source>
        <dbReference type="Proteomes" id="UP001142489"/>
    </source>
</evidence>
<feature type="domain" description="Centrosomal protein of 85 kDa-like CC4 coiled-coil" evidence="3">
    <location>
        <begin position="617"/>
        <end position="693"/>
    </location>
</feature>
<dbReference type="Pfam" id="PF24555">
    <property type="entry name" value="CC4_CEP85"/>
    <property type="match status" value="1"/>
</dbReference>
<feature type="region of interest" description="Disordered" evidence="2">
    <location>
        <begin position="98"/>
        <end position="137"/>
    </location>
</feature>
<feature type="compositionally biased region" description="Polar residues" evidence="2">
    <location>
        <begin position="151"/>
        <end position="164"/>
    </location>
</feature>
<dbReference type="Proteomes" id="UP001142489">
    <property type="component" value="Unassembled WGS sequence"/>
</dbReference>
<feature type="compositionally biased region" description="Polar residues" evidence="2">
    <location>
        <begin position="54"/>
        <end position="68"/>
    </location>
</feature>
<keyword evidence="1" id="KW-0175">Coiled coil</keyword>
<dbReference type="GO" id="GO:0005813">
    <property type="term" value="C:centrosome"/>
    <property type="evidence" value="ECO:0007669"/>
    <property type="project" value="TreeGrafter"/>
</dbReference>
<reference evidence="4" key="1">
    <citation type="journal article" date="2023" name="DNA Res.">
        <title>Chromosome-level genome assembly of Phrynocephalus forsythii using third-generation DNA sequencing and Hi-C analysis.</title>
        <authorList>
            <person name="Qi Y."/>
            <person name="Zhao W."/>
            <person name="Zhao Y."/>
            <person name="Niu C."/>
            <person name="Cao S."/>
            <person name="Zhang Y."/>
        </authorList>
    </citation>
    <scope>NUCLEOTIDE SEQUENCE</scope>
    <source>
        <tissue evidence="4">Muscle</tissue>
    </source>
</reference>
<sequence>MWGKLLAELGQNGDYRTGPEYSSSGWLPATDSLWQTATSPSSGRSTHIRRHSIASDSGDTGIGTSCSDSVEDHSTSSGTSSFKPSRSLVSIPTAHVMPSSASCSLPKPKEPLKSGSSKWSTSLLRSAGSRHQGVVDSSLDMKDSRPVRKWSSLSKLSTPMSCSQDGGVGSPECRPGMENPGRDKAASAQLRENRTSCLHHSMELLKIEDREMRKKMNSTLDGKYKFESCSKEDVGVTDPSNRRHALDMTYSALPESKPATSNCEGFHHGYVTLGPQAVSGIPIQPSERTQRWLTEQFHTNPPEPRPSEEPYSLPPWQLQQLEELRTGHDHPLQKCCKRNGTDRKYQEQTKVLSGSSHQSYTAASFQDYNNWESLMKIKEGLLRQKEMVIDRQNQQINVLYQKIRENELRAQQARLGHIVNCEDSYMSSFQPQYENTAMQAQFAERSVAHCEREEMEQKLAAVQSKELQLSEFLKQMANKSSEDKKKMEEKLKTRDRYISSLKKKCQKESEQNKEKQRRIETLEKYLADLPTLDDVESQSKQLAVLEEENKKLKATVTELEKKLDESKTECQEKELQLVCQKKKEKELVMAVQSLQQKVEKCLEDGVRLPMLDAKQLQSENECLREQNDKASKVIDNQHNQIAQMTLEIQSMQEKLLQEKRTVLKQKNELEEKDPSIQKYLLENQRLVEENASLKEQIHRMEQSRQPLTDKLPVADQLFKEMSHCLFDLKALCSILTHRAQGKEPNVSLLLGIRSLNCSSEDENYHSTETLSKKLSEVCQLRKDIDELRTILSDCYAQDMGENCITQ</sequence>
<feature type="compositionally biased region" description="Low complexity" evidence="2">
    <location>
        <begin position="75"/>
        <end position="86"/>
    </location>
</feature>
<protein>
    <recommendedName>
        <fullName evidence="3">Centrosomal protein of 85 kDa-like CC4 coiled-coil domain-containing protein</fullName>
    </recommendedName>
</protein>